<feature type="domain" description="UspA" evidence="4">
    <location>
        <begin position="16"/>
        <end position="153"/>
    </location>
</feature>
<dbReference type="SUPFAM" id="SSF52402">
    <property type="entry name" value="Adenine nucleotide alpha hydrolases-like"/>
    <property type="match status" value="2"/>
</dbReference>
<dbReference type="Gene3D" id="3.40.50.620">
    <property type="entry name" value="HUPs"/>
    <property type="match status" value="2"/>
</dbReference>
<keyword evidence="3" id="KW-0067">ATP-binding</keyword>
<dbReference type="AlphaFoldDB" id="A0A4R6P3F8"/>
<evidence type="ECO:0000313" key="5">
    <source>
        <dbReference type="EMBL" id="TDP31825.1"/>
    </source>
</evidence>
<organism evidence="5 6">
    <name type="scientific">Nocardia ignorata</name>
    <dbReference type="NCBI Taxonomy" id="145285"/>
    <lineage>
        <taxon>Bacteria</taxon>
        <taxon>Bacillati</taxon>
        <taxon>Actinomycetota</taxon>
        <taxon>Actinomycetes</taxon>
        <taxon>Mycobacteriales</taxon>
        <taxon>Nocardiaceae</taxon>
        <taxon>Nocardia</taxon>
    </lineage>
</organism>
<dbReference type="PRINTS" id="PR01438">
    <property type="entry name" value="UNVRSLSTRESS"/>
</dbReference>
<evidence type="ECO:0000256" key="3">
    <source>
        <dbReference type="ARBA" id="ARBA00022840"/>
    </source>
</evidence>
<protein>
    <submittedName>
        <fullName evidence="5">Nucleotide-binding universal stress UspA family protein</fullName>
    </submittedName>
</protein>
<evidence type="ECO:0000256" key="1">
    <source>
        <dbReference type="ARBA" id="ARBA00008791"/>
    </source>
</evidence>
<dbReference type="InterPro" id="IPR006015">
    <property type="entry name" value="Universal_stress_UspA"/>
</dbReference>
<evidence type="ECO:0000256" key="2">
    <source>
        <dbReference type="ARBA" id="ARBA00022741"/>
    </source>
</evidence>
<dbReference type="Proteomes" id="UP000295087">
    <property type="component" value="Unassembled WGS sequence"/>
</dbReference>
<keyword evidence="2" id="KW-0547">Nucleotide-binding</keyword>
<dbReference type="PANTHER" id="PTHR46268">
    <property type="entry name" value="STRESS RESPONSE PROTEIN NHAX"/>
    <property type="match status" value="1"/>
</dbReference>
<accession>A0A4R6P3F8</accession>
<dbReference type="RefSeq" id="WP_067487895.1">
    <property type="nucleotide sequence ID" value="NZ_SNXK01000007.1"/>
</dbReference>
<comment type="caution">
    <text evidence="5">The sequence shown here is derived from an EMBL/GenBank/DDBJ whole genome shotgun (WGS) entry which is preliminary data.</text>
</comment>
<name>A0A4R6P3F8_NOCIG</name>
<dbReference type="InterPro" id="IPR014729">
    <property type="entry name" value="Rossmann-like_a/b/a_fold"/>
</dbReference>
<sequence>MTENQTGADQRSPVAPIVVGTDGSEAAGLAVRWAAEAAAASARPLRIVHAADLTAAHILLDPYDLPLSSVTEAMREFGADCLRAAKLQAVAIDPALDIETAIVDGTAAPVLVEESATAHSTAVGAVGLGGGGLFGSTVLAVAAHGHGSVVVVRDTAPVRPSTGAGPVVVGVDDSEHSRAAVAAAFAEADERRTDLVVVHSWSDLRFGWFAGLPDVLTDGRARADAQELIDEQLAGWQDKYPAVSVTRETFVSGPAHHLIEWSSSAQLLVLGNRGRGGFNGLRLGSTTSALIQCARCPVMVVHPRIR</sequence>
<evidence type="ECO:0000259" key="4">
    <source>
        <dbReference type="Pfam" id="PF00582"/>
    </source>
</evidence>
<keyword evidence="6" id="KW-1185">Reference proteome</keyword>
<gene>
    <name evidence="5" type="ORF">DFR75_10750</name>
</gene>
<dbReference type="Pfam" id="PF00582">
    <property type="entry name" value="Usp"/>
    <property type="match status" value="2"/>
</dbReference>
<dbReference type="GO" id="GO:0005524">
    <property type="term" value="F:ATP binding"/>
    <property type="evidence" value="ECO:0007669"/>
    <property type="project" value="UniProtKB-KW"/>
</dbReference>
<dbReference type="InterPro" id="IPR006016">
    <property type="entry name" value="UspA"/>
</dbReference>
<dbReference type="PANTHER" id="PTHR46268:SF27">
    <property type="entry name" value="UNIVERSAL STRESS PROTEIN RV2623"/>
    <property type="match status" value="1"/>
</dbReference>
<feature type="domain" description="UspA" evidence="4">
    <location>
        <begin position="166"/>
        <end position="302"/>
    </location>
</feature>
<comment type="similarity">
    <text evidence="1">Belongs to the universal stress protein A family.</text>
</comment>
<reference evidence="5 6" key="1">
    <citation type="submission" date="2019-03" db="EMBL/GenBank/DDBJ databases">
        <title>Genomic Encyclopedia of Type Strains, Phase IV (KMG-IV): sequencing the most valuable type-strain genomes for metagenomic binning, comparative biology and taxonomic classification.</title>
        <authorList>
            <person name="Goeker M."/>
        </authorList>
    </citation>
    <scope>NUCLEOTIDE SEQUENCE [LARGE SCALE GENOMIC DNA]</scope>
    <source>
        <strain evidence="5 6">DSM 44496</strain>
    </source>
</reference>
<dbReference type="EMBL" id="SNXK01000007">
    <property type="protein sequence ID" value="TDP31825.1"/>
    <property type="molecule type" value="Genomic_DNA"/>
</dbReference>
<evidence type="ECO:0000313" key="6">
    <source>
        <dbReference type="Proteomes" id="UP000295087"/>
    </source>
</evidence>
<proteinExistence type="inferred from homology"/>